<dbReference type="GO" id="GO:0005506">
    <property type="term" value="F:iron ion binding"/>
    <property type="evidence" value="ECO:0007669"/>
    <property type="project" value="InterPro"/>
</dbReference>
<keyword evidence="14" id="KW-1133">Transmembrane helix</keyword>
<evidence type="ECO:0000256" key="11">
    <source>
        <dbReference type="ARBA" id="ARBA00023033"/>
    </source>
</evidence>
<evidence type="ECO:0000256" key="5">
    <source>
        <dbReference type="ARBA" id="ARBA00022617"/>
    </source>
</evidence>
<dbReference type="Proteomes" id="UP000025227">
    <property type="component" value="Unplaced"/>
</dbReference>
<dbReference type="InterPro" id="IPR001128">
    <property type="entry name" value="Cyt_P450"/>
</dbReference>
<evidence type="ECO:0000256" key="2">
    <source>
        <dbReference type="ARBA" id="ARBA00004174"/>
    </source>
</evidence>
<keyword evidence="7" id="KW-0256">Endoplasmic reticulum</keyword>
<evidence type="ECO:0000256" key="7">
    <source>
        <dbReference type="ARBA" id="ARBA00022824"/>
    </source>
</evidence>
<evidence type="ECO:0000256" key="12">
    <source>
        <dbReference type="ARBA" id="ARBA00023136"/>
    </source>
</evidence>
<evidence type="ECO:0000313" key="15">
    <source>
        <dbReference type="Proteomes" id="UP000025227"/>
    </source>
</evidence>
<comment type="cofactor">
    <cofactor evidence="1 13">
        <name>heme</name>
        <dbReference type="ChEBI" id="CHEBI:30413"/>
    </cofactor>
</comment>
<proteinExistence type="inferred from homology"/>
<dbReference type="OrthoDB" id="1055148at2759"/>
<dbReference type="AlphaFoldDB" id="A0A7I4XZE0"/>
<evidence type="ECO:0000256" key="14">
    <source>
        <dbReference type="SAM" id="Phobius"/>
    </source>
</evidence>
<dbReference type="OMA" id="ANHTMAY"/>
<evidence type="ECO:0000256" key="6">
    <source>
        <dbReference type="ARBA" id="ARBA00022723"/>
    </source>
</evidence>
<feature type="binding site" description="axial binding residue" evidence="13">
    <location>
        <position position="440"/>
    </location>
    <ligand>
        <name>heme</name>
        <dbReference type="ChEBI" id="CHEBI:30413"/>
    </ligand>
    <ligandPart>
        <name>Fe</name>
        <dbReference type="ChEBI" id="CHEBI:18248"/>
    </ligandPart>
</feature>
<keyword evidence="5 13" id="KW-0349">Heme</keyword>
<dbReference type="WBParaSite" id="HCON_00023990-00001">
    <property type="protein sequence ID" value="HCON_00023990-00001"/>
    <property type="gene ID" value="HCON_00023990"/>
</dbReference>
<evidence type="ECO:0000256" key="10">
    <source>
        <dbReference type="ARBA" id="ARBA00023004"/>
    </source>
</evidence>
<dbReference type="PANTHER" id="PTHR24284">
    <property type="entry name" value="CYTOCHROME P450 FAMILY"/>
    <property type="match status" value="1"/>
</dbReference>
<keyword evidence="6 13" id="KW-0479">Metal-binding</keyword>
<evidence type="ECO:0000256" key="13">
    <source>
        <dbReference type="PIRSR" id="PIRSR602401-1"/>
    </source>
</evidence>
<dbReference type="PRINTS" id="PR00385">
    <property type="entry name" value="P450"/>
</dbReference>
<evidence type="ECO:0000313" key="16">
    <source>
        <dbReference type="WBParaSite" id="HCON_00023990-00001"/>
    </source>
</evidence>
<dbReference type="SUPFAM" id="SSF48264">
    <property type="entry name" value="Cytochrome P450"/>
    <property type="match status" value="1"/>
</dbReference>
<comment type="subcellular location">
    <subcellularLocation>
        <location evidence="3">Endoplasmic reticulum membrane</location>
        <topology evidence="3">Peripheral membrane protein</topology>
    </subcellularLocation>
    <subcellularLocation>
        <location evidence="2">Microsome membrane</location>
        <topology evidence="2">Peripheral membrane protein</topology>
    </subcellularLocation>
</comment>
<comment type="similarity">
    <text evidence="4">Belongs to the cytochrome P450 family.</text>
</comment>
<evidence type="ECO:0000256" key="4">
    <source>
        <dbReference type="ARBA" id="ARBA00010617"/>
    </source>
</evidence>
<keyword evidence="10 13" id="KW-0408">Iron</keyword>
<feature type="transmembrane region" description="Helical" evidence="14">
    <location>
        <begin position="6"/>
        <end position="22"/>
    </location>
</feature>
<dbReference type="Gene3D" id="1.10.630.10">
    <property type="entry name" value="Cytochrome P450"/>
    <property type="match status" value="1"/>
</dbReference>
<dbReference type="GO" id="GO:0016705">
    <property type="term" value="F:oxidoreductase activity, acting on paired donors, with incorporation or reduction of molecular oxygen"/>
    <property type="evidence" value="ECO:0007669"/>
    <property type="project" value="InterPro"/>
</dbReference>
<dbReference type="GO" id="GO:0004497">
    <property type="term" value="F:monooxygenase activity"/>
    <property type="evidence" value="ECO:0007669"/>
    <property type="project" value="UniProtKB-KW"/>
</dbReference>
<keyword evidence="11" id="KW-0503">Monooxygenase</keyword>
<keyword evidence="15" id="KW-1185">Reference proteome</keyword>
<reference evidence="16" key="1">
    <citation type="submission" date="2020-12" db="UniProtKB">
        <authorList>
            <consortium name="WormBaseParasite"/>
        </authorList>
    </citation>
    <scope>IDENTIFICATION</scope>
    <source>
        <strain evidence="16">MHco3</strain>
    </source>
</reference>
<evidence type="ECO:0000256" key="1">
    <source>
        <dbReference type="ARBA" id="ARBA00001971"/>
    </source>
</evidence>
<keyword evidence="9" id="KW-0560">Oxidoreductase</keyword>
<sequence length="495" mass="57372">MILFWLIPYSVAIIYLLVWLYYEKVENYPKGPRPYPIVGNLLTLNISKLSKEIEKYSKIYGGIFTIWLPKPHVVIAGYEHAKEAFSKNGDDYACRCETFPETIFQNATTRGVIYSQGYKWDEQRRMAHFMLKSMEMGKNLMVEQVLLSAEDFLKHLSSMSNREEVCLKGPTEVFVANNINKMLFGFSYEYDNCDRLVKIIDGCNTLFKKMKGSKLTLFGHVFPVIYRFSLLRYFAMERFRRILRGPSQIIKEDVARALKSYSVNQEPECFVQAYDQKMHCSPALNEDKLLELCMDFFMAGMESTTLTLRWATLLLAAHTDKQEKIREEILSVLGHDGKPNSSAWAEMRYTRAAIQEIQRFTNIVPVSVTHRTIRTTTIETIRIPADTLVMSSANHTMAYLPAFENGHEFQPERFLEVDGIPADKAHFLHLCPFPLDEKQCTREEMVRVELIVFLVALLRYYKVMPVEGQVIDLEPTFATLLIPKQQPLQLIPIRR</sequence>
<protein>
    <submittedName>
        <fullName evidence="16">Cytochrome P450</fullName>
    </submittedName>
</protein>
<evidence type="ECO:0000256" key="3">
    <source>
        <dbReference type="ARBA" id="ARBA00004406"/>
    </source>
</evidence>
<accession>A0A7I4XZE0</accession>
<keyword evidence="12 14" id="KW-0472">Membrane</keyword>
<dbReference type="FunFam" id="1.10.630.10:FF:000238">
    <property type="entry name" value="Cytochrome P450 2A6"/>
    <property type="match status" value="1"/>
</dbReference>
<organism evidence="15 16">
    <name type="scientific">Haemonchus contortus</name>
    <name type="common">Barber pole worm</name>
    <dbReference type="NCBI Taxonomy" id="6289"/>
    <lineage>
        <taxon>Eukaryota</taxon>
        <taxon>Metazoa</taxon>
        <taxon>Ecdysozoa</taxon>
        <taxon>Nematoda</taxon>
        <taxon>Chromadorea</taxon>
        <taxon>Rhabditida</taxon>
        <taxon>Rhabditina</taxon>
        <taxon>Rhabditomorpha</taxon>
        <taxon>Strongyloidea</taxon>
        <taxon>Trichostrongylidae</taxon>
        <taxon>Haemonchus</taxon>
    </lineage>
</organism>
<name>A0A7I4XZE0_HAECO</name>
<dbReference type="InterPro" id="IPR002401">
    <property type="entry name" value="Cyt_P450_E_grp-I"/>
</dbReference>
<evidence type="ECO:0000256" key="8">
    <source>
        <dbReference type="ARBA" id="ARBA00022848"/>
    </source>
</evidence>
<dbReference type="Pfam" id="PF00067">
    <property type="entry name" value="p450"/>
    <property type="match status" value="1"/>
</dbReference>
<dbReference type="InterPro" id="IPR036396">
    <property type="entry name" value="Cyt_P450_sf"/>
</dbReference>
<dbReference type="GO" id="GO:0020037">
    <property type="term" value="F:heme binding"/>
    <property type="evidence" value="ECO:0007669"/>
    <property type="project" value="InterPro"/>
</dbReference>
<keyword evidence="8" id="KW-0492">Microsome</keyword>
<dbReference type="GO" id="GO:0005789">
    <property type="term" value="C:endoplasmic reticulum membrane"/>
    <property type="evidence" value="ECO:0007669"/>
    <property type="project" value="UniProtKB-SubCell"/>
</dbReference>
<evidence type="ECO:0000256" key="9">
    <source>
        <dbReference type="ARBA" id="ARBA00023002"/>
    </source>
</evidence>
<dbReference type="PRINTS" id="PR00463">
    <property type="entry name" value="EP450I"/>
</dbReference>
<dbReference type="PANTHER" id="PTHR24284:SF1">
    <property type="entry name" value="CYTOCHROME P450 FAMILY"/>
    <property type="match status" value="1"/>
</dbReference>
<keyword evidence="14" id="KW-0812">Transmembrane</keyword>